<organism evidence="2 3">
    <name type="scientific">Streptomyces armeniacus</name>
    <dbReference type="NCBI Taxonomy" id="83291"/>
    <lineage>
        <taxon>Bacteria</taxon>
        <taxon>Bacillati</taxon>
        <taxon>Actinomycetota</taxon>
        <taxon>Actinomycetes</taxon>
        <taxon>Kitasatosporales</taxon>
        <taxon>Streptomycetaceae</taxon>
        <taxon>Streptomyces</taxon>
    </lineage>
</organism>
<comment type="similarity">
    <text evidence="1">Belongs to the 3-oxoacid CoA-transferase subunit B family.</text>
</comment>
<name>A0A345XLE8_9ACTN</name>
<dbReference type="InterPro" id="IPR037171">
    <property type="entry name" value="NagB/RpiA_transferase-like"/>
</dbReference>
<keyword evidence="3" id="KW-1185">Reference proteome</keyword>
<dbReference type="PANTHER" id="PTHR43293">
    <property type="entry name" value="ACETATE COA-TRANSFERASE YDIF"/>
    <property type="match status" value="1"/>
</dbReference>
<dbReference type="InterPro" id="IPR004165">
    <property type="entry name" value="CoA_trans_fam_I"/>
</dbReference>
<dbReference type="RefSeq" id="WP_208876685.1">
    <property type="nucleotide sequence ID" value="NZ_CP031320.1"/>
</dbReference>
<dbReference type="PANTHER" id="PTHR43293:SF3">
    <property type="entry name" value="CHOLESTEROL RING-CLEAVING HYDROLASE IPDB SUBUNIT"/>
    <property type="match status" value="1"/>
</dbReference>
<dbReference type="AlphaFoldDB" id="A0A345XLE8"/>
<evidence type="ECO:0000313" key="2">
    <source>
        <dbReference type="EMBL" id="AXK32464.1"/>
    </source>
</evidence>
<protein>
    <submittedName>
        <fullName evidence="2">CoA transferase subunit A</fullName>
    </submittedName>
</protein>
<reference evidence="2 3" key="1">
    <citation type="submission" date="2018-07" db="EMBL/GenBank/DDBJ databases">
        <title>Draft genome of the type strain Streptomyces armeniacus ATCC 15676.</title>
        <authorList>
            <person name="Labana P."/>
            <person name="Gosse J.T."/>
            <person name="Boddy C.N."/>
        </authorList>
    </citation>
    <scope>NUCLEOTIDE SEQUENCE [LARGE SCALE GENOMIC DNA]</scope>
    <source>
        <strain evidence="2 3">ATCC 15676</strain>
    </source>
</reference>
<dbReference type="GO" id="GO:0008410">
    <property type="term" value="F:CoA-transferase activity"/>
    <property type="evidence" value="ECO:0007669"/>
    <property type="project" value="InterPro"/>
</dbReference>
<dbReference type="Pfam" id="PF01144">
    <property type="entry name" value="CoA_trans"/>
    <property type="match status" value="1"/>
</dbReference>
<evidence type="ECO:0000256" key="1">
    <source>
        <dbReference type="ARBA" id="ARBA00007047"/>
    </source>
</evidence>
<sequence>MSESKMPDKVAPLEILGELVHDGDSVAFGGGWFANHPMAAVRELIRAGRRDIHAITVVGSVDMDLLAAAGALGHLSFSMVTMEAFGLAPNVRKAVESGTLPFTEYTGLGLLIGLEAQGRGVPYLPYRGPFGSDIPARYPGIYATSTCPFTGEELTAVRALQPDVAIVHALRADAEGNAQWDGTSGPDVEMAKAARKVIVTCEEVVDRDVIVRNAHMTKLPGYYVEAVIEAPFGAHPTSHIPRYAMDAWELMDYAGAAAGPSFAEYVEQVRGESEEGYRARVLKGRDSVLTSLVDAAEVIEGAEA</sequence>
<dbReference type="Gene3D" id="3.40.1080.10">
    <property type="entry name" value="Glutaconate Coenzyme A-transferase"/>
    <property type="match status" value="1"/>
</dbReference>
<keyword evidence="2" id="KW-0808">Transferase</keyword>
<dbReference type="Proteomes" id="UP000254425">
    <property type="component" value="Chromosome"/>
</dbReference>
<dbReference type="Gene3D" id="3.30.30.40">
    <property type="match status" value="1"/>
</dbReference>
<proteinExistence type="inferred from homology"/>
<dbReference type="SMART" id="SM00882">
    <property type="entry name" value="CoA_trans"/>
    <property type="match status" value="1"/>
</dbReference>
<dbReference type="EMBL" id="CP031320">
    <property type="protein sequence ID" value="AXK32464.1"/>
    <property type="molecule type" value="Genomic_DNA"/>
</dbReference>
<accession>A0A345XLE8</accession>
<dbReference type="KEGG" id="sarm:DVA86_07150"/>
<evidence type="ECO:0000313" key="3">
    <source>
        <dbReference type="Proteomes" id="UP000254425"/>
    </source>
</evidence>
<dbReference type="SUPFAM" id="SSF100950">
    <property type="entry name" value="NagB/RpiA/CoA transferase-like"/>
    <property type="match status" value="1"/>
</dbReference>
<gene>
    <name evidence="2" type="ORF">DVA86_07150</name>
</gene>